<accession>A0AAV4XBV5</accession>
<dbReference type="Proteomes" id="UP001054945">
    <property type="component" value="Unassembled WGS sequence"/>
</dbReference>
<dbReference type="EMBL" id="BPLR01000011">
    <property type="protein sequence ID" value="GIY91441.1"/>
    <property type="molecule type" value="Genomic_DNA"/>
</dbReference>
<sequence length="120" mass="12945">MTRGPPTFKATGIVSYRDGAFHSVPMNSNVDVASSRGHITCCFLGYPYTNSKRGAVVRAIIGYESLSHLLCSGLLAKWLTLWPLVSQTSATYPQDSSKPYATCSIQSVLNTQALSPKTLS</sequence>
<protein>
    <submittedName>
        <fullName evidence="1">Uncharacterized protein</fullName>
    </submittedName>
</protein>
<reference evidence="1 2" key="1">
    <citation type="submission" date="2021-06" db="EMBL/GenBank/DDBJ databases">
        <title>Caerostris extrusa draft genome.</title>
        <authorList>
            <person name="Kono N."/>
            <person name="Arakawa K."/>
        </authorList>
    </citation>
    <scope>NUCLEOTIDE SEQUENCE [LARGE SCALE GENOMIC DNA]</scope>
</reference>
<organism evidence="1 2">
    <name type="scientific">Caerostris extrusa</name>
    <name type="common">Bark spider</name>
    <name type="synonym">Caerostris bankana</name>
    <dbReference type="NCBI Taxonomy" id="172846"/>
    <lineage>
        <taxon>Eukaryota</taxon>
        <taxon>Metazoa</taxon>
        <taxon>Ecdysozoa</taxon>
        <taxon>Arthropoda</taxon>
        <taxon>Chelicerata</taxon>
        <taxon>Arachnida</taxon>
        <taxon>Araneae</taxon>
        <taxon>Araneomorphae</taxon>
        <taxon>Entelegynae</taxon>
        <taxon>Araneoidea</taxon>
        <taxon>Araneidae</taxon>
        <taxon>Caerostris</taxon>
    </lineage>
</organism>
<name>A0AAV4XBV5_CAEEX</name>
<comment type="caution">
    <text evidence="1">The sequence shown here is derived from an EMBL/GenBank/DDBJ whole genome shotgun (WGS) entry which is preliminary data.</text>
</comment>
<gene>
    <name evidence="1" type="ORF">CEXT_671641</name>
</gene>
<keyword evidence="2" id="KW-1185">Reference proteome</keyword>
<dbReference type="AlphaFoldDB" id="A0AAV4XBV5"/>
<evidence type="ECO:0000313" key="1">
    <source>
        <dbReference type="EMBL" id="GIY91441.1"/>
    </source>
</evidence>
<proteinExistence type="predicted"/>
<evidence type="ECO:0000313" key="2">
    <source>
        <dbReference type="Proteomes" id="UP001054945"/>
    </source>
</evidence>